<organism evidence="1 2">
    <name type="scientific">Bacillus cereus</name>
    <dbReference type="NCBI Taxonomy" id="1396"/>
    <lineage>
        <taxon>Bacteria</taxon>
        <taxon>Bacillati</taxon>
        <taxon>Bacillota</taxon>
        <taxon>Bacilli</taxon>
        <taxon>Bacillales</taxon>
        <taxon>Bacillaceae</taxon>
        <taxon>Bacillus</taxon>
        <taxon>Bacillus cereus group</taxon>
    </lineage>
</organism>
<evidence type="ECO:0000313" key="2">
    <source>
        <dbReference type="Proteomes" id="UP000225182"/>
    </source>
</evidence>
<dbReference type="Proteomes" id="UP000225182">
    <property type="component" value="Unassembled WGS sequence"/>
</dbReference>
<reference evidence="1 2" key="1">
    <citation type="submission" date="2017-09" db="EMBL/GenBank/DDBJ databases">
        <title>Large-scale bioinformatics analysis of Bacillus genomes uncovers conserved roles of natural products in bacterial physiology.</title>
        <authorList>
            <consortium name="Agbiome Team Llc"/>
            <person name="Bleich R.M."/>
            <person name="Grubbs K.J."/>
            <person name="Santa Maria K.C."/>
            <person name="Allen S.E."/>
            <person name="Farag S."/>
            <person name="Shank E.A."/>
            <person name="Bowers A."/>
        </authorList>
    </citation>
    <scope>NUCLEOTIDE SEQUENCE [LARGE SCALE GENOMIC DNA]</scope>
    <source>
        <strain evidence="1 2">AFS076905</strain>
    </source>
</reference>
<name>A0A2B1KP32_BACCE</name>
<dbReference type="AlphaFoldDB" id="A0A2B1KP32"/>
<comment type="caution">
    <text evidence="1">The sequence shown here is derived from an EMBL/GenBank/DDBJ whole genome shotgun (WGS) entry which is preliminary data.</text>
</comment>
<accession>A0A2B1KP32</accession>
<protein>
    <submittedName>
        <fullName evidence="1">Uncharacterized protein</fullName>
    </submittedName>
</protein>
<dbReference type="NCBIfam" id="NF041643">
    <property type="entry name" value="EAxFAS_anti"/>
    <property type="match status" value="1"/>
</dbReference>
<gene>
    <name evidence="1" type="ORF">COJ50_05990</name>
</gene>
<proteinExistence type="predicted"/>
<dbReference type="EMBL" id="NUYN01000007">
    <property type="protein sequence ID" value="PFN28234.1"/>
    <property type="molecule type" value="Genomic_DNA"/>
</dbReference>
<sequence>MRAGNAARLGKIKAEAARSESQVIGTLDREALLASTESVKWPEILAAVAG</sequence>
<evidence type="ECO:0000313" key="1">
    <source>
        <dbReference type="EMBL" id="PFN28234.1"/>
    </source>
</evidence>